<proteinExistence type="predicted"/>
<feature type="domain" description="ATP-grasp" evidence="3">
    <location>
        <begin position="216"/>
        <end position="411"/>
    </location>
</feature>
<dbReference type="EMBL" id="JAVRRF010000002">
    <property type="protein sequence ID" value="KAK5067507.1"/>
    <property type="molecule type" value="Genomic_DNA"/>
</dbReference>
<dbReference type="Gene3D" id="3.30.470.20">
    <property type="entry name" value="ATP-grasp fold, B domain"/>
    <property type="match status" value="1"/>
</dbReference>
<keyword evidence="1" id="KW-0547">Nucleotide-binding</keyword>
<feature type="transmembrane region" description="Helical" evidence="2">
    <location>
        <begin position="12"/>
        <end position="32"/>
    </location>
</feature>
<keyword evidence="2" id="KW-0812">Transmembrane</keyword>
<keyword evidence="1" id="KW-0067">ATP-binding</keyword>
<keyword evidence="2" id="KW-1133">Transmembrane helix</keyword>
<evidence type="ECO:0000256" key="1">
    <source>
        <dbReference type="PROSITE-ProRule" id="PRU00409"/>
    </source>
</evidence>
<sequence length="518" mass="58401">MALHYRPKFLIWHSHVNTVTGAVLSIATMLDGTSSVLAHRLQDAALLILSLIFLPFDTFILFVSLFARSVFSGVAEFKRHQAWQRSGFHPRRILVTGVGMTKGLVLARQFYEAGHYVIGADFEPNGSLVCGRVSRSIKKFYPLRKPDVKSGSAPYVHSLLDIITREKIELWVSCSGVASAVEDGMAKEIIEGRTDCKAIQFDIETTQTLHEKHTFISHTQEIGLTIPDTQEVSSRAEAEKFLRDAPLGRKYIMKPIGVDDTARADMTLLPKATPMETSKHVAKLRISREMPWITQQFIKGEEYCTHSLVVKGQVKAFVACPSAELLMHYVALPADSALSRAMLDFTTKYANAGGPGFTGHLSFDFMVSDEDVHNAKNITLYPIECNPRAHTAVALFNGTTAMVDGYLSVLGETSKGFGPVIPSRNDKYYWVGHDLVTRVIMPTLSVLTLQMSMRELIRNYSTFVNHLLTWKDGTFDIWDPLPWWWLYHVYWPMQFLSCFRTGKKWSRINVSTTKMFEC</sequence>
<feature type="transmembrane region" description="Helical" evidence="2">
    <location>
        <begin position="44"/>
        <end position="67"/>
    </location>
</feature>
<protein>
    <recommendedName>
        <fullName evidence="3">ATP-grasp domain-containing protein</fullName>
    </recommendedName>
</protein>
<gene>
    <name evidence="4" type="ORF">LTR69_001495</name>
</gene>
<dbReference type="InterPro" id="IPR011761">
    <property type="entry name" value="ATP-grasp"/>
</dbReference>
<evidence type="ECO:0000256" key="2">
    <source>
        <dbReference type="SAM" id="Phobius"/>
    </source>
</evidence>
<keyword evidence="5" id="KW-1185">Reference proteome</keyword>
<comment type="caution">
    <text evidence="4">The sequence shown here is derived from an EMBL/GenBank/DDBJ whole genome shotgun (WGS) entry which is preliminary data.</text>
</comment>
<dbReference type="Gene3D" id="3.40.50.20">
    <property type="match status" value="1"/>
</dbReference>
<evidence type="ECO:0000313" key="5">
    <source>
        <dbReference type="Proteomes" id="UP001345691"/>
    </source>
</evidence>
<keyword evidence="2" id="KW-0472">Membrane</keyword>
<name>A0ABR0JNG5_9EURO</name>
<evidence type="ECO:0000259" key="3">
    <source>
        <dbReference type="PROSITE" id="PS50975"/>
    </source>
</evidence>
<dbReference type="Proteomes" id="UP001345691">
    <property type="component" value="Unassembled WGS sequence"/>
</dbReference>
<accession>A0ABR0JNG5</accession>
<organism evidence="4 5">
    <name type="scientific">Exophiala sideris</name>
    <dbReference type="NCBI Taxonomy" id="1016849"/>
    <lineage>
        <taxon>Eukaryota</taxon>
        <taxon>Fungi</taxon>
        <taxon>Dikarya</taxon>
        <taxon>Ascomycota</taxon>
        <taxon>Pezizomycotina</taxon>
        <taxon>Eurotiomycetes</taxon>
        <taxon>Chaetothyriomycetidae</taxon>
        <taxon>Chaetothyriales</taxon>
        <taxon>Herpotrichiellaceae</taxon>
        <taxon>Exophiala</taxon>
    </lineage>
</organism>
<reference evidence="4 5" key="1">
    <citation type="submission" date="2023-08" db="EMBL/GenBank/DDBJ databases">
        <title>Black Yeasts Isolated from many extreme environments.</title>
        <authorList>
            <person name="Coleine C."/>
            <person name="Stajich J.E."/>
            <person name="Selbmann L."/>
        </authorList>
    </citation>
    <scope>NUCLEOTIDE SEQUENCE [LARGE SCALE GENOMIC DNA]</scope>
    <source>
        <strain evidence="4 5">CCFEE 6328</strain>
    </source>
</reference>
<dbReference type="SUPFAM" id="SSF56059">
    <property type="entry name" value="Glutathione synthetase ATP-binding domain-like"/>
    <property type="match status" value="1"/>
</dbReference>
<dbReference type="PROSITE" id="PS50975">
    <property type="entry name" value="ATP_GRASP"/>
    <property type="match status" value="1"/>
</dbReference>
<evidence type="ECO:0000313" key="4">
    <source>
        <dbReference type="EMBL" id="KAK5067507.1"/>
    </source>
</evidence>